<dbReference type="GO" id="GO:0005737">
    <property type="term" value="C:cytoplasm"/>
    <property type="evidence" value="ECO:0007669"/>
    <property type="project" value="TreeGrafter"/>
</dbReference>
<dbReference type="SMART" id="SM00355">
    <property type="entry name" value="ZnF_C2H2"/>
    <property type="match status" value="2"/>
</dbReference>
<dbReference type="Pfam" id="PF25403">
    <property type="entry name" value="zf-C2H2_ZFAND2"/>
    <property type="match status" value="1"/>
</dbReference>
<proteinExistence type="predicted"/>
<keyword evidence="10" id="KW-1185">Reference proteome</keyword>
<dbReference type="Gene3D" id="4.10.1110.10">
    <property type="entry name" value="AN1-like Zinc finger"/>
    <property type="match status" value="2"/>
</dbReference>
<evidence type="ECO:0000259" key="8">
    <source>
        <dbReference type="PROSITE" id="PS51039"/>
    </source>
</evidence>
<dbReference type="PANTHER" id="PTHR14677">
    <property type="entry name" value="ARSENITE INDUCUBLE RNA ASSOCIATED PROTEIN AIP-1-RELATED"/>
    <property type="match status" value="1"/>
</dbReference>
<comment type="caution">
    <text evidence="9">The sequence shown here is derived from an EMBL/GenBank/DDBJ whole genome shotgun (WGS) entry which is preliminary data.</text>
</comment>
<organism evidence="9 10">
    <name type="scientific">Nepenthes gracilis</name>
    <name type="common">Slender pitcher plant</name>
    <dbReference type="NCBI Taxonomy" id="150966"/>
    <lineage>
        <taxon>Eukaryota</taxon>
        <taxon>Viridiplantae</taxon>
        <taxon>Streptophyta</taxon>
        <taxon>Embryophyta</taxon>
        <taxon>Tracheophyta</taxon>
        <taxon>Spermatophyta</taxon>
        <taxon>Magnoliopsida</taxon>
        <taxon>eudicotyledons</taxon>
        <taxon>Gunneridae</taxon>
        <taxon>Pentapetalae</taxon>
        <taxon>Caryophyllales</taxon>
        <taxon>Nepenthaceae</taxon>
        <taxon>Nepenthes</taxon>
    </lineage>
</organism>
<protein>
    <recommendedName>
        <fullName evidence="8">AN1-type domain-containing protein</fullName>
    </recommendedName>
</protein>
<evidence type="ECO:0000256" key="2">
    <source>
        <dbReference type="ARBA" id="ARBA00022723"/>
    </source>
</evidence>
<evidence type="ECO:0000256" key="7">
    <source>
        <dbReference type="SAM" id="Coils"/>
    </source>
</evidence>
<dbReference type="PROSITE" id="PS00028">
    <property type="entry name" value="ZINC_FINGER_C2H2_1"/>
    <property type="match status" value="2"/>
</dbReference>
<evidence type="ECO:0000313" key="9">
    <source>
        <dbReference type="EMBL" id="GMH20155.1"/>
    </source>
</evidence>
<gene>
    <name evidence="9" type="ORF">Nepgr_021996</name>
</gene>
<name>A0AAD3SZQ4_NEPGR</name>
<evidence type="ECO:0000256" key="1">
    <source>
        <dbReference type="ARBA" id="ARBA00003732"/>
    </source>
</evidence>
<dbReference type="Gene3D" id="3.30.160.60">
    <property type="entry name" value="Classic Zinc Finger"/>
    <property type="match status" value="1"/>
</dbReference>
<dbReference type="PANTHER" id="PTHR14677:SF27">
    <property type="entry name" value="ZINC FINGER AN1 AND C2H2 DOMAIN-CONTAINING STRESS-ASSOCIATED PROTEIN 11"/>
    <property type="match status" value="1"/>
</dbReference>
<feature type="coiled-coil region" evidence="7">
    <location>
        <begin position="189"/>
        <end position="216"/>
    </location>
</feature>
<reference evidence="9" key="1">
    <citation type="submission" date="2023-05" db="EMBL/GenBank/DDBJ databases">
        <title>Nepenthes gracilis genome sequencing.</title>
        <authorList>
            <person name="Fukushima K."/>
        </authorList>
    </citation>
    <scope>NUCLEOTIDE SEQUENCE</scope>
    <source>
        <strain evidence="9">SING2019-196</strain>
    </source>
</reference>
<evidence type="ECO:0000256" key="6">
    <source>
        <dbReference type="PROSITE-ProRule" id="PRU00449"/>
    </source>
</evidence>
<dbReference type="AlphaFoldDB" id="A0AAD3SZQ4"/>
<dbReference type="Pfam" id="PF01428">
    <property type="entry name" value="zf-AN1"/>
    <property type="match status" value="1"/>
</dbReference>
<evidence type="ECO:0000256" key="5">
    <source>
        <dbReference type="ARBA" id="ARBA00022833"/>
    </source>
</evidence>
<dbReference type="SMART" id="SM00154">
    <property type="entry name" value="ZnF_AN1"/>
    <property type="match status" value="2"/>
</dbReference>
<dbReference type="InterPro" id="IPR057357">
    <property type="entry name" value="Znf-C2H2_ZFAND2A/B"/>
</dbReference>
<dbReference type="FunFam" id="4.10.1110.10:FF:000003">
    <property type="entry name" value="AN1-type zinc finger protein 2B isoform X1"/>
    <property type="match status" value="1"/>
</dbReference>
<dbReference type="InterPro" id="IPR013087">
    <property type="entry name" value="Znf_C2H2_type"/>
</dbReference>
<dbReference type="Proteomes" id="UP001279734">
    <property type="component" value="Unassembled WGS sequence"/>
</dbReference>
<keyword evidence="5" id="KW-0862">Zinc</keyword>
<dbReference type="InterPro" id="IPR000058">
    <property type="entry name" value="Znf_AN1"/>
</dbReference>
<dbReference type="PROSITE" id="PS51039">
    <property type="entry name" value="ZF_AN1"/>
    <property type="match status" value="2"/>
</dbReference>
<accession>A0AAD3SZQ4</accession>
<dbReference type="Pfam" id="PF13894">
    <property type="entry name" value="zf-C2H2_4"/>
    <property type="match status" value="1"/>
</dbReference>
<keyword evidence="2" id="KW-0479">Metal-binding</keyword>
<sequence>MGTLELPKLGKHCSVDDCKLIDFLPFTCDRCRQVFCLDHRTYTQHRCSRANRQDVTVVICPLCAKGVHLIPDEDPNITWEAHVNIDCDPSNYKSTTQKRKCPVAGCGEFLTFSNKIKCRDCCADHCLKHRFGPDHKCPGPGKPNTSIQFMGFLSRCRSRSLDTGPESNHPHPTSSSAWEILVNAASTVRATAKNGMAKLSRELNQASNTLNSQDAKRSSGSSGNGAEVCPLCQASFSSVTALVDHVERVHESSSNEARDVNIDLCPECRRAFQDPVALVEHVERDHRCL</sequence>
<dbReference type="GO" id="GO:0008270">
    <property type="term" value="F:zinc ion binding"/>
    <property type="evidence" value="ECO:0007669"/>
    <property type="project" value="UniProtKB-KW"/>
</dbReference>
<feature type="domain" description="AN1-type" evidence="8">
    <location>
        <begin position="7"/>
        <end position="55"/>
    </location>
</feature>
<dbReference type="SUPFAM" id="SSF118310">
    <property type="entry name" value="AN1-like Zinc finger"/>
    <property type="match status" value="2"/>
</dbReference>
<dbReference type="InterPro" id="IPR035896">
    <property type="entry name" value="AN1-like_Znf"/>
</dbReference>
<evidence type="ECO:0000256" key="4">
    <source>
        <dbReference type="ARBA" id="ARBA00022771"/>
    </source>
</evidence>
<evidence type="ECO:0000313" key="10">
    <source>
        <dbReference type="Proteomes" id="UP001279734"/>
    </source>
</evidence>
<feature type="domain" description="AN1-type" evidence="8">
    <location>
        <begin position="95"/>
        <end position="145"/>
    </location>
</feature>
<keyword evidence="7" id="KW-0175">Coiled coil</keyword>
<keyword evidence="4 6" id="KW-0863">Zinc-finger</keyword>
<comment type="function">
    <text evidence="1">May be involved in environmental stress response.</text>
</comment>
<evidence type="ECO:0000256" key="3">
    <source>
        <dbReference type="ARBA" id="ARBA00022737"/>
    </source>
</evidence>
<keyword evidence="3" id="KW-0677">Repeat</keyword>
<dbReference type="EMBL" id="BSYO01000021">
    <property type="protein sequence ID" value="GMH20155.1"/>
    <property type="molecule type" value="Genomic_DNA"/>
</dbReference>